<sequence length="114" mass="13885">MDTLKVRYVIFCLWVFLLPQFSNVFHFVIIPHEFSIAEKQSVEWIKVKKGHYCEQHWFDLITTLPTILVEEILINRVHFSYSFEIIKEIYLKSFDFIRFLRGPPIKQNYPEFKI</sequence>
<keyword evidence="1" id="KW-0472">Membrane</keyword>
<dbReference type="Proteomes" id="UP000243887">
    <property type="component" value="Unassembled WGS sequence"/>
</dbReference>
<keyword evidence="3" id="KW-1185">Reference proteome</keyword>
<reference evidence="3" key="1">
    <citation type="submission" date="2016-10" db="EMBL/GenBank/DDBJ databases">
        <authorList>
            <person name="Varghese N."/>
            <person name="Submissions S."/>
        </authorList>
    </citation>
    <scope>NUCLEOTIDE SEQUENCE [LARGE SCALE GENOMIC DNA]</scope>
    <source>
        <strain evidence="3">DSM 26542</strain>
    </source>
</reference>
<keyword evidence="1" id="KW-1133">Transmembrane helix</keyword>
<dbReference type="STRING" id="1150112.SAMN04487893_102270"/>
<gene>
    <name evidence="2" type="ORF">SAMN04487893_102270</name>
</gene>
<name>A0A1I3MTH6_9FLAO</name>
<protein>
    <submittedName>
        <fullName evidence="2">Uncharacterized protein</fullName>
    </submittedName>
</protein>
<proteinExistence type="predicted"/>
<dbReference type="EMBL" id="FORU01000002">
    <property type="protein sequence ID" value="SFJ00414.1"/>
    <property type="molecule type" value="Genomic_DNA"/>
</dbReference>
<evidence type="ECO:0000256" key="1">
    <source>
        <dbReference type="SAM" id="Phobius"/>
    </source>
</evidence>
<dbReference type="AlphaFoldDB" id="A0A1I3MTH6"/>
<organism evidence="2 3">
    <name type="scientific">Myroides guanonis</name>
    <dbReference type="NCBI Taxonomy" id="1150112"/>
    <lineage>
        <taxon>Bacteria</taxon>
        <taxon>Pseudomonadati</taxon>
        <taxon>Bacteroidota</taxon>
        <taxon>Flavobacteriia</taxon>
        <taxon>Flavobacteriales</taxon>
        <taxon>Flavobacteriaceae</taxon>
        <taxon>Myroides</taxon>
    </lineage>
</organism>
<keyword evidence="1" id="KW-0812">Transmembrane</keyword>
<feature type="transmembrane region" description="Helical" evidence="1">
    <location>
        <begin position="6"/>
        <end position="30"/>
    </location>
</feature>
<accession>A0A1I3MTH6</accession>
<evidence type="ECO:0000313" key="3">
    <source>
        <dbReference type="Proteomes" id="UP000243887"/>
    </source>
</evidence>
<evidence type="ECO:0000313" key="2">
    <source>
        <dbReference type="EMBL" id="SFJ00414.1"/>
    </source>
</evidence>